<evidence type="ECO:0000313" key="2">
    <source>
        <dbReference type="Proteomes" id="UP000176233"/>
    </source>
</evidence>
<sequence>MRLVAENHPEGTKPTIERCCTGGWFKVHYTHKGRRMAGLRFRTFEAGTRELCRLNAEGKIMGDLIPLLTELRKISGGSLPWWQQKPLLFDATGRRPAQV</sequence>
<accession>A0A1F5NRK1</accession>
<dbReference type="EMBL" id="MFEJ01000016">
    <property type="protein sequence ID" value="OGE80296.1"/>
    <property type="molecule type" value="Genomic_DNA"/>
</dbReference>
<comment type="caution">
    <text evidence="1">The sequence shown here is derived from an EMBL/GenBank/DDBJ whole genome shotgun (WGS) entry which is preliminary data.</text>
</comment>
<protein>
    <submittedName>
        <fullName evidence="1">Uncharacterized protein</fullName>
    </submittedName>
</protein>
<dbReference type="Proteomes" id="UP000176233">
    <property type="component" value="Unassembled WGS sequence"/>
</dbReference>
<reference evidence="1 2" key="1">
    <citation type="journal article" date="2016" name="Nat. Commun.">
        <title>Thousands of microbial genomes shed light on interconnected biogeochemical processes in an aquifer system.</title>
        <authorList>
            <person name="Anantharaman K."/>
            <person name="Brown C.T."/>
            <person name="Hug L.A."/>
            <person name="Sharon I."/>
            <person name="Castelle C.J."/>
            <person name="Probst A.J."/>
            <person name="Thomas B.C."/>
            <person name="Singh A."/>
            <person name="Wilkins M.J."/>
            <person name="Karaoz U."/>
            <person name="Brodie E.L."/>
            <person name="Williams K.H."/>
            <person name="Hubbard S.S."/>
            <person name="Banfield J.F."/>
        </authorList>
    </citation>
    <scope>NUCLEOTIDE SEQUENCE [LARGE SCALE GENOMIC DNA]</scope>
</reference>
<evidence type="ECO:0000313" key="1">
    <source>
        <dbReference type="EMBL" id="OGE80296.1"/>
    </source>
</evidence>
<proteinExistence type="predicted"/>
<gene>
    <name evidence="1" type="ORF">A2660_01170</name>
</gene>
<dbReference type="AlphaFoldDB" id="A0A1F5NRK1"/>
<name>A0A1F5NRK1_9BACT</name>
<organism evidence="1 2">
    <name type="scientific">Candidatus Doudnabacteria bacterium RIFCSPHIGHO2_01_FULL_45_18</name>
    <dbReference type="NCBI Taxonomy" id="1817823"/>
    <lineage>
        <taxon>Bacteria</taxon>
        <taxon>Candidatus Doudnaibacteriota</taxon>
    </lineage>
</organism>